<gene>
    <name evidence="1" type="ORF">S01H1_42616</name>
</gene>
<dbReference type="EMBL" id="BARS01027109">
    <property type="protein sequence ID" value="GAG08179.1"/>
    <property type="molecule type" value="Genomic_DNA"/>
</dbReference>
<accession>X0UQR5</accession>
<sequence>GLNSPLSKFCISPPGGGIDCHRIWEAICLDTIPIVLKNIAFKQFRHLPILFIDSWEQISNEFLEKKYEEFSQKTFNTDLCYMDYWKSSLLNK</sequence>
<feature type="non-terminal residue" evidence="1">
    <location>
        <position position="1"/>
    </location>
</feature>
<protein>
    <recommendedName>
        <fullName evidence="2">Exostosin GT47 domain-containing protein</fullName>
    </recommendedName>
</protein>
<evidence type="ECO:0000313" key="1">
    <source>
        <dbReference type="EMBL" id="GAG08179.1"/>
    </source>
</evidence>
<reference evidence="1" key="1">
    <citation type="journal article" date="2014" name="Front. Microbiol.">
        <title>High frequency of phylogenetically diverse reductive dehalogenase-homologous genes in deep subseafloor sedimentary metagenomes.</title>
        <authorList>
            <person name="Kawai M."/>
            <person name="Futagami T."/>
            <person name="Toyoda A."/>
            <person name="Takaki Y."/>
            <person name="Nishi S."/>
            <person name="Hori S."/>
            <person name="Arai W."/>
            <person name="Tsubouchi T."/>
            <person name="Morono Y."/>
            <person name="Uchiyama I."/>
            <person name="Ito T."/>
            <person name="Fujiyama A."/>
            <person name="Inagaki F."/>
            <person name="Takami H."/>
        </authorList>
    </citation>
    <scope>NUCLEOTIDE SEQUENCE</scope>
    <source>
        <strain evidence="1">Expedition CK06-06</strain>
    </source>
</reference>
<name>X0UQR5_9ZZZZ</name>
<organism evidence="1">
    <name type="scientific">marine sediment metagenome</name>
    <dbReference type="NCBI Taxonomy" id="412755"/>
    <lineage>
        <taxon>unclassified sequences</taxon>
        <taxon>metagenomes</taxon>
        <taxon>ecological metagenomes</taxon>
    </lineage>
</organism>
<comment type="caution">
    <text evidence="1">The sequence shown here is derived from an EMBL/GenBank/DDBJ whole genome shotgun (WGS) entry which is preliminary data.</text>
</comment>
<dbReference type="AlphaFoldDB" id="X0UQR5"/>
<evidence type="ECO:0008006" key="2">
    <source>
        <dbReference type="Google" id="ProtNLM"/>
    </source>
</evidence>
<proteinExistence type="predicted"/>